<evidence type="ECO:0000256" key="2">
    <source>
        <dbReference type="ARBA" id="ARBA00022630"/>
    </source>
</evidence>
<keyword evidence="2" id="KW-0285">Flavoprotein</keyword>
<evidence type="ECO:0000256" key="3">
    <source>
        <dbReference type="ARBA" id="ARBA00022827"/>
    </source>
</evidence>
<evidence type="ECO:0000256" key="4">
    <source>
        <dbReference type="ARBA" id="ARBA00023002"/>
    </source>
</evidence>
<dbReference type="InterPro" id="IPR045170">
    <property type="entry name" value="MTOX"/>
</dbReference>
<keyword evidence="3" id="KW-0274">FAD</keyword>
<dbReference type="GO" id="GO:0050660">
    <property type="term" value="F:flavin adenine dinucleotide binding"/>
    <property type="evidence" value="ECO:0007669"/>
    <property type="project" value="InterPro"/>
</dbReference>
<dbReference type="Gene3D" id="3.30.9.10">
    <property type="entry name" value="D-Amino Acid Oxidase, subunit A, domain 2"/>
    <property type="match status" value="1"/>
</dbReference>
<dbReference type="EMBL" id="LT629757">
    <property type="protein sequence ID" value="SDS79543.1"/>
    <property type="molecule type" value="Genomic_DNA"/>
</dbReference>
<evidence type="ECO:0000313" key="7">
    <source>
        <dbReference type="Proteomes" id="UP000198859"/>
    </source>
</evidence>
<dbReference type="OrthoDB" id="9806452at2"/>
<dbReference type="PANTHER" id="PTHR10961:SF7">
    <property type="entry name" value="FAD DEPENDENT OXIDOREDUCTASE DOMAIN-CONTAINING PROTEIN"/>
    <property type="match status" value="1"/>
</dbReference>
<dbReference type="AlphaFoldDB" id="A0A1H1V4B9"/>
<dbReference type="STRING" id="642780.SAMN04488570_2715"/>
<proteinExistence type="predicted"/>
<evidence type="ECO:0000313" key="6">
    <source>
        <dbReference type="EMBL" id="SDS79543.1"/>
    </source>
</evidence>
<sequence length="381" mass="40589">MSASYVVIGAGLAGAATAWRLAQRGCEVTLVERSRPANPDGSSHGSARILRHAYPDPFHAGLVGRAAEQWDELEDASGERLVRRVGALDHGPERDPRRLAGVLAEVGVAHELVGAAEARQRWPGLRFEGEAMWHPSAGVLDAEASVLAMTRLAEAAGATVLRDRPVAQVRREPTGYLVETAAADPLAADRVVVAAGGWLPDLVDRLPDPARLRALLPAFAVTQESAFHFPYRDDADAGHWPTSIHQDAGMTVYALPGGRDAERDGRAGHKVAELHGGRSIGSAVHADGVVDPAQRQRLTAYVERWLPGLEPAPYAETTCLFTTTPTEDFVIDEVDGLTVVSACSGHGAKFAPLLGTLAADRAMRHDEPVPGAWARLAFPGR</sequence>
<dbReference type="PANTHER" id="PTHR10961">
    <property type="entry name" value="PEROXISOMAL SARCOSINE OXIDASE"/>
    <property type="match status" value="1"/>
</dbReference>
<dbReference type="InterPro" id="IPR036188">
    <property type="entry name" value="FAD/NAD-bd_sf"/>
</dbReference>
<dbReference type="Pfam" id="PF01266">
    <property type="entry name" value="DAO"/>
    <property type="match status" value="1"/>
</dbReference>
<gene>
    <name evidence="6" type="ORF">SAMN04488570_2715</name>
</gene>
<dbReference type="GO" id="GO:0008115">
    <property type="term" value="F:sarcosine oxidase activity"/>
    <property type="evidence" value="ECO:0007669"/>
    <property type="project" value="TreeGrafter"/>
</dbReference>
<evidence type="ECO:0000256" key="1">
    <source>
        <dbReference type="ARBA" id="ARBA00001974"/>
    </source>
</evidence>
<name>A0A1H1V4B9_9ACTN</name>
<dbReference type="InterPro" id="IPR006076">
    <property type="entry name" value="FAD-dep_OxRdtase"/>
</dbReference>
<dbReference type="SUPFAM" id="SSF51905">
    <property type="entry name" value="FAD/NAD(P)-binding domain"/>
    <property type="match status" value="1"/>
</dbReference>
<dbReference type="Proteomes" id="UP000198859">
    <property type="component" value="Chromosome I"/>
</dbReference>
<organism evidence="6 7">
    <name type="scientific">Nocardioides scoriae</name>
    <dbReference type="NCBI Taxonomy" id="642780"/>
    <lineage>
        <taxon>Bacteria</taxon>
        <taxon>Bacillati</taxon>
        <taxon>Actinomycetota</taxon>
        <taxon>Actinomycetes</taxon>
        <taxon>Propionibacteriales</taxon>
        <taxon>Nocardioidaceae</taxon>
        <taxon>Nocardioides</taxon>
    </lineage>
</organism>
<dbReference type="RefSeq" id="WP_091730600.1">
    <property type="nucleotide sequence ID" value="NZ_LT629757.1"/>
</dbReference>
<keyword evidence="7" id="KW-1185">Reference proteome</keyword>
<comment type="cofactor">
    <cofactor evidence="1">
        <name>FAD</name>
        <dbReference type="ChEBI" id="CHEBI:57692"/>
    </cofactor>
</comment>
<accession>A0A1H1V4B9</accession>
<evidence type="ECO:0000259" key="5">
    <source>
        <dbReference type="Pfam" id="PF01266"/>
    </source>
</evidence>
<reference evidence="7" key="1">
    <citation type="submission" date="2016-10" db="EMBL/GenBank/DDBJ databases">
        <authorList>
            <person name="Varghese N."/>
            <person name="Submissions S."/>
        </authorList>
    </citation>
    <scope>NUCLEOTIDE SEQUENCE [LARGE SCALE GENOMIC DNA]</scope>
    <source>
        <strain evidence="7">DSM 22127</strain>
    </source>
</reference>
<keyword evidence="4" id="KW-0560">Oxidoreductase</keyword>
<feature type="domain" description="FAD dependent oxidoreductase" evidence="5">
    <location>
        <begin position="5"/>
        <end position="361"/>
    </location>
</feature>
<protein>
    <submittedName>
        <fullName evidence="6">Sarcosine oxidase</fullName>
    </submittedName>
</protein>
<dbReference type="SUPFAM" id="SSF54373">
    <property type="entry name" value="FAD-linked reductases, C-terminal domain"/>
    <property type="match status" value="1"/>
</dbReference>
<dbReference type="Gene3D" id="3.50.50.60">
    <property type="entry name" value="FAD/NAD(P)-binding domain"/>
    <property type="match status" value="1"/>
</dbReference>